<evidence type="ECO:0000313" key="1">
    <source>
        <dbReference type="EMBL" id="KAK3046877.1"/>
    </source>
</evidence>
<sequence length="94" mass="11004">MDIADFLNTDRLRADIPKHDDISYGEKLDRPLTKRKKRTRVPEQFEAGVKKPRAGLLRFKDNTTGFEELDLRKIKGIDNVIDEDWEEDEMETVA</sequence>
<organism evidence="1 2">
    <name type="scientific">Extremus antarcticus</name>
    <dbReference type="NCBI Taxonomy" id="702011"/>
    <lineage>
        <taxon>Eukaryota</taxon>
        <taxon>Fungi</taxon>
        <taxon>Dikarya</taxon>
        <taxon>Ascomycota</taxon>
        <taxon>Pezizomycotina</taxon>
        <taxon>Dothideomycetes</taxon>
        <taxon>Dothideomycetidae</taxon>
        <taxon>Mycosphaerellales</taxon>
        <taxon>Extremaceae</taxon>
        <taxon>Extremus</taxon>
    </lineage>
</organism>
<reference evidence="1" key="1">
    <citation type="submission" date="2023-04" db="EMBL/GenBank/DDBJ databases">
        <title>Black Yeasts Isolated from many extreme environments.</title>
        <authorList>
            <person name="Coleine C."/>
            <person name="Stajich J.E."/>
            <person name="Selbmann L."/>
        </authorList>
    </citation>
    <scope>NUCLEOTIDE SEQUENCE</scope>
    <source>
        <strain evidence="1">CCFEE 5312</strain>
    </source>
</reference>
<proteinExistence type="predicted"/>
<dbReference type="AlphaFoldDB" id="A0AAJ0DBE7"/>
<keyword evidence="2" id="KW-1185">Reference proteome</keyword>
<comment type="caution">
    <text evidence="1">The sequence shown here is derived from an EMBL/GenBank/DDBJ whole genome shotgun (WGS) entry which is preliminary data.</text>
</comment>
<dbReference type="Proteomes" id="UP001271007">
    <property type="component" value="Unassembled WGS sequence"/>
</dbReference>
<evidence type="ECO:0000313" key="2">
    <source>
        <dbReference type="Proteomes" id="UP001271007"/>
    </source>
</evidence>
<accession>A0AAJ0DBE7</accession>
<gene>
    <name evidence="1" type="ORF">LTR09_011680</name>
</gene>
<protein>
    <submittedName>
        <fullName evidence="1">Uncharacterized protein</fullName>
    </submittedName>
</protein>
<name>A0AAJ0DBE7_9PEZI</name>
<dbReference type="EMBL" id="JAWDJX010000076">
    <property type="protein sequence ID" value="KAK3046877.1"/>
    <property type="molecule type" value="Genomic_DNA"/>
</dbReference>